<dbReference type="InterPro" id="IPR036465">
    <property type="entry name" value="vWFA_dom_sf"/>
</dbReference>
<evidence type="ECO:0000256" key="3">
    <source>
        <dbReference type="ARBA" id="ARBA00022989"/>
    </source>
</evidence>
<dbReference type="PANTHER" id="PTHR22550">
    <property type="entry name" value="SPORE GERMINATION PROTEIN"/>
    <property type="match status" value="1"/>
</dbReference>
<dbReference type="PROSITE" id="PS50234">
    <property type="entry name" value="VWFA"/>
    <property type="match status" value="1"/>
</dbReference>
<keyword evidence="4 5" id="KW-0472">Membrane</keyword>
<sequence>MSFQSPLWLTAVVPVVALAVLYVVKQLRRRVYAARFSQTGLAAGLLPKRAGWVRHVAFGLTLTALLGLVLSLAQPSTEVRVPRETATVVLALDVSLSMQAEDIEPSRFEAMKDAAADFVDILPERINLGLVSFSGTASTLVTPTTDRDQVRGAIENLELSEATAIGEAIFTSLTAISTFQSTLDVGEDEELPPARILLLSDGYNTVGRENSQAIGAATAAGVPVSTIAFGTDYGSIEIGGEVTPVPIDRDALRAIADETGGQYNEARTRAELEAVYDDLGSQIGYTTEPQDVSYWFVRIATLLLFGGLGLAAWRLQRLF</sequence>
<dbReference type="Gene3D" id="3.40.50.410">
    <property type="entry name" value="von Willebrand factor, type A domain"/>
    <property type="match status" value="1"/>
</dbReference>
<dbReference type="InterPro" id="IPR050768">
    <property type="entry name" value="UPF0353/GerABKA_families"/>
</dbReference>
<evidence type="ECO:0000256" key="5">
    <source>
        <dbReference type="SAM" id="Phobius"/>
    </source>
</evidence>
<dbReference type="InterPro" id="IPR002035">
    <property type="entry name" value="VWF_A"/>
</dbReference>
<evidence type="ECO:0000313" key="7">
    <source>
        <dbReference type="EMBL" id="SFO45919.1"/>
    </source>
</evidence>
<dbReference type="SMART" id="SM00327">
    <property type="entry name" value="VWA"/>
    <property type="match status" value="1"/>
</dbReference>
<reference evidence="8" key="1">
    <citation type="submission" date="2016-10" db="EMBL/GenBank/DDBJ databases">
        <authorList>
            <person name="Varghese N."/>
            <person name="Submissions S."/>
        </authorList>
    </citation>
    <scope>NUCLEOTIDE SEQUENCE [LARGE SCALE GENOMIC DNA]</scope>
    <source>
        <strain evidence="8">DSM 43161</strain>
    </source>
</reference>
<accession>A0A1I5HCK3</accession>
<dbReference type="SUPFAM" id="SSF53300">
    <property type="entry name" value="vWA-like"/>
    <property type="match status" value="1"/>
</dbReference>
<feature type="transmembrane region" description="Helical" evidence="5">
    <location>
        <begin position="56"/>
        <end position="73"/>
    </location>
</feature>
<evidence type="ECO:0000256" key="2">
    <source>
        <dbReference type="ARBA" id="ARBA00022692"/>
    </source>
</evidence>
<evidence type="ECO:0000313" key="8">
    <source>
        <dbReference type="Proteomes" id="UP000183642"/>
    </source>
</evidence>
<proteinExistence type="predicted"/>
<dbReference type="OrthoDB" id="8882959at2"/>
<feature type="domain" description="VWFA" evidence="6">
    <location>
        <begin position="87"/>
        <end position="283"/>
    </location>
</feature>
<keyword evidence="8" id="KW-1185">Reference proteome</keyword>
<evidence type="ECO:0000256" key="4">
    <source>
        <dbReference type="ARBA" id="ARBA00023136"/>
    </source>
</evidence>
<protein>
    <submittedName>
        <fullName evidence="7">Ca-activated chloride channel family protein</fullName>
    </submittedName>
</protein>
<dbReference type="Pfam" id="PF13519">
    <property type="entry name" value="VWA_2"/>
    <property type="match status" value="1"/>
</dbReference>
<evidence type="ECO:0000259" key="6">
    <source>
        <dbReference type="PROSITE" id="PS50234"/>
    </source>
</evidence>
<dbReference type="PANTHER" id="PTHR22550:SF5">
    <property type="entry name" value="LEUCINE ZIPPER PROTEIN 4"/>
    <property type="match status" value="1"/>
</dbReference>
<dbReference type="RefSeq" id="WP_075014885.1">
    <property type="nucleotide sequence ID" value="NZ_FOWE01000009.1"/>
</dbReference>
<dbReference type="AlphaFoldDB" id="A0A1I5HCK3"/>
<gene>
    <name evidence="7" type="ORF">SAMN05660359_03572</name>
</gene>
<feature type="transmembrane region" description="Helical" evidence="5">
    <location>
        <begin position="6"/>
        <end position="24"/>
    </location>
</feature>
<name>A0A1I5HCK3_9ACTN</name>
<organism evidence="7 8">
    <name type="scientific">Geodermatophilus obscurus</name>
    <dbReference type="NCBI Taxonomy" id="1861"/>
    <lineage>
        <taxon>Bacteria</taxon>
        <taxon>Bacillati</taxon>
        <taxon>Actinomycetota</taxon>
        <taxon>Actinomycetes</taxon>
        <taxon>Geodermatophilales</taxon>
        <taxon>Geodermatophilaceae</taxon>
        <taxon>Geodermatophilus</taxon>
    </lineage>
</organism>
<keyword evidence="1" id="KW-1003">Cell membrane</keyword>
<dbReference type="Proteomes" id="UP000183642">
    <property type="component" value="Unassembled WGS sequence"/>
</dbReference>
<feature type="transmembrane region" description="Helical" evidence="5">
    <location>
        <begin position="292"/>
        <end position="313"/>
    </location>
</feature>
<evidence type="ECO:0000256" key="1">
    <source>
        <dbReference type="ARBA" id="ARBA00022475"/>
    </source>
</evidence>
<keyword evidence="2 5" id="KW-0812">Transmembrane</keyword>
<dbReference type="EMBL" id="FOWE01000009">
    <property type="protein sequence ID" value="SFO45919.1"/>
    <property type="molecule type" value="Genomic_DNA"/>
</dbReference>
<keyword evidence="3 5" id="KW-1133">Transmembrane helix</keyword>